<protein>
    <submittedName>
        <fullName evidence="1">Sarcosine oxidase subunit gamma</fullName>
    </submittedName>
</protein>
<dbReference type="SUPFAM" id="SSF103025">
    <property type="entry name" value="Folate-binding domain"/>
    <property type="match status" value="1"/>
</dbReference>
<gene>
    <name evidence="1" type="ORF">GS660_10255</name>
</gene>
<accession>A0A6L8VGX1</accession>
<dbReference type="RefSeq" id="WP_161346039.1">
    <property type="nucleotide sequence ID" value="NZ_BMGW01000005.1"/>
</dbReference>
<proteinExistence type="predicted"/>
<dbReference type="OrthoDB" id="9814782at2"/>
<name>A0A6L8VGX1_9RHOB</name>
<reference evidence="1 2" key="1">
    <citation type="submission" date="2020-01" db="EMBL/GenBank/DDBJ databases">
        <title>Frigidibacter albus SP32T (=CGMCC 1.13995T).</title>
        <authorList>
            <person name="Liao X."/>
        </authorList>
    </citation>
    <scope>NUCLEOTIDE SEQUENCE [LARGE SCALE GENOMIC DNA]</scope>
    <source>
        <strain evidence="1 2">SP32</strain>
    </source>
</reference>
<dbReference type="InterPro" id="IPR007375">
    <property type="entry name" value="SoxG"/>
</dbReference>
<sequence length="179" mass="18103">MPDTLLTARPALANAATGHFGLPGAGVTLTALPEDRLWQALARPGTDPAPLLAYGAGPCPLRSIGPGQWLIVGVGTGTLAEAQAALAPGFALSDQTHGRVRVSLSGPSAADLLAKGTAVNLALLPEGGAAQTLFGHLGITLARTGPEAFELAVLRGFALSLWDELILLGREYGIGARAA</sequence>
<comment type="caution">
    <text evidence="1">The sequence shown here is derived from an EMBL/GenBank/DDBJ whole genome shotgun (WGS) entry which is preliminary data.</text>
</comment>
<dbReference type="Proteomes" id="UP000477083">
    <property type="component" value="Unassembled WGS sequence"/>
</dbReference>
<dbReference type="EMBL" id="WWNR01000005">
    <property type="protein sequence ID" value="MZQ89473.1"/>
    <property type="molecule type" value="Genomic_DNA"/>
</dbReference>
<dbReference type="Pfam" id="PF04268">
    <property type="entry name" value="SoxG"/>
    <property type="match status" value="1"/>
</dbReference>
<evidence type="ECO:0000313" key="2">
    <source>
        <dbReference type="Proteomes" id="UP000477083"/>
    </source>
</evidence>
<evidence type="ECO:0000313" key="1">
    <source>
        <dbReference type="EMBL" id="MZQ89473.1"/>
    </source>
</evidence>
<dbReference type="Gene3D" id="3.30.1360.120">
    <property type="entry name" value="Probable tRNA modification gtpase trme, domain 1"/>
    <property type="match status" value="1"/>
</dbReference>
<keyword evidence="2" id="KW-1185">Reference proteome</keyword>
<dbReference type="InterPro" id="IPR027266">
    <property type="entry name" value="TrmE/GcvT-like"/>
</dbReference>
<organism evidence="1 2">
    <name type="scientific">Frigidibacter albus</name>
    <dbReference type="NCBI Taxonomy" id="1465486"/>
    <lineage>
        <taxon>Bacteria</taxon>
        <taxon>Pseudomonadati</taxon>
        <taxon>Pseudomonadota</taxon>
        <taxon>Alphaproteobacteria</taxon>
        <taxon>Rhodobacterales</taxon>
        <taxon>Paracoccaceae</taxon>
        <taxon>Frigidibacter</taxon>
    </lineage>
</organism>
<dbReference type="AlphaFoldDB" id="A0A6L8VGX1"/>